<gene>
    <name evidence="1" type="ORF">L6452_22144</name>
</gene>
<evidence type="ECO:0000313" key="1">
    <source>
        <dbReference type="EMBL" id="KAI3715174.1"/>
    </source>
</evidence>
<sequence length="217" mass="25408">MFKISEVLGIKLGHTKCKNFWFYDYVVKREDGVIWTFTYVDLPNLHPRDLSKLFKWTEERYGWKREYQEAHSIIKKTMREKLLYYSVVDFQVALDLGVKRVNLTSPEDSLPPFATILPNFIINAPNFGLVYINPKGKHKIFMGIESQKYSTRSLLNIQEKIIKHRGTPLVPVEAADVLLENISATLSFRDLCAFYYREMKKEGGFGRRINDFPDTKI</sequence>
<name>A0ACB9AYK6_ARCLA</name>
<comment type="caution">
    <text evidence="1">The sequence shown here is derived from an EMBL/GenBank/DDBJ whole genome shotgun (WGS) entry which is preliminary data.</text>
</comment>
<keyword evidence="2" id="KW-1185">Reference proteome</keyword>
<organism evidence="1 2">
    <name type="scientific">Arctium lappa</name>
    <name type="common">Greater burdock</name>
    <name type="synonym">Lappa major</name>
    <dbReference type="NCBI Taxonomy" id="4217"/>
    <lineage>
        <taxon>Eukaryota</taxon>
        <taxon>Viridiplantae</taxon>
        <taxon>Streptophyta</taxon>
        <taxon>Embryophyta</taxon>
        <taxon>Tracheophyta</taxon>
        <taxon>Spermatophyta</taxon>
        <taxon>Magnoliopsida</taxon>
        <taxon>eudicotyledons</taxon>
        <taxon>Gunneridae</taxon>
        <taxon>Pentapetalae</taxon>
        <taxon>asterids</taxon>
        <taxon>campanulids</taxon>
        <taxon>Asterales</taxon>
        <taxon>Asteraceae</taxon>
        <taxon>Carduoideae</taxon>
        <taxon>Cardueae</taxon>
        <taxon>Arctiinae</taxon>
        <taxon>Arctium</taxon>
    </lineage>
</organism>
<accession>A0ACB9AYK6</accession>
<protein>
    <submittedName>
        <fullName evidence="1">Uncharacterized protein</fullName>
    </submittedName>
</protein>
<dbReference type="EMBL" id="CM042053">
    <property type="protein sequence ID" value="KAI3715174.1"/>
    <property type="molecule type" value="Genomic_DNA"/>
</dbReference>
<evidence type="ECO:0000313" key="2">
    <source>
        <dbReference type="Proteomes" id="UP001055879"/>
    </source>
</evidence>
<reference evidence="1 2" key="2">
    <citation type="journal article" date="2022" name="Mol. Ecol. Resour.">
        <title>The genomes of chicory, endive, great burdock and yacon provide insights into Asteraceae paleo-polyploidization history and plant inulin production.</title>
        <authorList>
            <person name="Fan W."/>
            <person name="Wang S."/>
            <person name="Wang H."/>
            <person name="Wang A."/>
            <person name="Jiang F."/>
            <person name="Liu H."/>
            <person name="Zhao H."/>
            <person name="Xu D."/>
            <person name="Zhang Y."/>
        </authorList>
    </citation>
    <scope>NUCLEOTIDE SEQUENCE [LARGE SCALE GENOMIC DNA]</scope>
    <source>
        <strain evidence="2">cv. Niubang</strain>
    </source>
</reference>
<dbReference type="Proteomes" id="UP001055879">
    <property type="component" value="Linkage Group LG07"/>
</dbReference>
<proteinExistence type="predicted"/>
<reference evidence="2" key="1">
    <citation type="journal article" date="2022" name="Mol. Ecol. Resour.">
        <title>The genomes of chicory, endive, great burdock and yacon provide insights into Asteraceae palaeo-polyploidization history and plant inulin production.</title>
        <authorList>
            <person name="Fan W."/>
            <person name="Wang S."/>
            <person name="Wang H."/>
            <person name="Wang A."/>
            <person name="Jiang F."/>
            <person name="Liu H."/>
            <person name="Zhao H."/>
            <person name="Xu D."/>
            <person name="Zhang Y."/>
        </authorList>
    </citation>
    <scope>NUCLEOTIDE SEQUENCE [LARGE SCALE GENOMIC DNA]</scope>
    <source>
        <strain evidence="2">cv. Niubang</strain>
    </source>
</reference>